<dbReference type="Proteomes" id="UP000176998">
    <property type="component" value="Unassembled WGS sequence"/>
</dbReference>
<reference evidence="1 2" key="1">
    <citation type="submission" date="2016-09" db="EMBL/GenBank/DDBJ databases">
        <authorList>
            <person name="Capua I."/>
            <person name="De Benedictis P."/>
            <person name="Joannis T."/>
            <person name="Lombin L.H."/>
            <person name="Cattoli G."/>
        </authorList>
    </citation>
    <scope>NUCLEOTIDE SEQUENCE [LARGE SCALE GENOMIC DNA]</scope>
    <source>
        <strain evidence="1 2">IMI 309357</strain>
    </source>
</reference>
<organism evidence="1 2">
    <name type="scientific">Colletotrichum orchidophilum</name>
    <dbReference type="NCBI Taxonomy" id="1209926"/>
    <lineage>
        <taxon>Eukaryota</taxon>
        <taxon>Fungi</taxon>
        <taxon>Dikarya</taxon>
        <taxon>Ascomycota</taxon>
        <taxon>Pezizomycotina</taxon>
        <taxon>Sordariomycetes</taxon>
        <taxon>Hypocreomycetidae</taxon>
        <taxon>Glomerellales</taxon>
        <taxon>Glomerellaceae</taxon>
        <taxon>Colletotrichum</taxon>
    </lineage>
</organism>
<dbReference type="RefSeq" id="XP_022479610.1">
    <property type="nucleotide sequence ID" value="XM_022613816.1"/>
</dbReference>
<accession>A0A1G4BLX5</accession>
<dbReference type="OrthoDB" id="5221304at2759"/>
<protein>
    <submittedName>
        <fullName evidence="1">Uncharacterized protein</fullName>
    </submittedName>
</protein>
<gene>
    <name evidence="1" type="ORF">CORC01_02165</name>
</gene>
<sequence length="140" mass="15484">MCTYVYTLHKDCMHKQYQNIFECVSARDGSRSTLYCIPHGNLTLDHTIHLPDIQTQEIPNPMCAGVGRYATRPVTGCCGACKRKEREERAVEAKEMMADGDDDLDAQRAQGGTDTAAGVRTSILGLETLVASTKRMDLED</sequence>
<comment type="caution">
    <text evidence="1">The sequence shown here is derived from an EMBL/GenBank/DDBJ whole genome shotgun (WGS) entry which is preliminary data.</text>
</comment>
<proteinExistence type="predicted"/>
<evidence type="ECO:0000313" key="1">
    <source>
        <dbReference type="EMBL" id="OHF02470.1"/>
    </source>
</evidence>
<evidence type="ECO:0000313" key="2">
    <source>
        <dbReference type="Proteomes" id="UP000176998"/>
    </source>
</evidence>
<keyword evidence="2" id="KW-1185">Reference proteome</keyword>
<name>A0A1G4BLX5_9PEZI</name>
<dbReference type="GeneID" id="34555326"/>
<dbReference type="AlphaFoldDB" id="A0A1G4BLX5"/>
<dbReference type="EMBL" id="MJBS01000012">
    <property type="protein sequence ID" value="OHF02470.1"/>
    <property type="molecule type" value="Genomic_DNA"/>
</dbReference>